<organism evidence="3 4">
    <name type="scientific">Staphylotrichum longicolle</name>
    <dbReference type="NCBI Taxonomy" id="669026"/>
    <lineage>
        <taxon>Eukaryota</taxon>
        <taxon>Fungi</taxon>
        <taxon>Dikarya</taxon>
        <taxon>Ascomycota</taxon>
        <taxon>Pezizomycotina</taxon>
        <taxon>Sordariomycetes</taxon>
        <taxon>Sordariomycetidae</taxon>
        <taxon>Sordariales</taxon>
        <taxon>Chaetomiaceae</taxon>
        <taxon>Staphylotrichum</taxon>
    </lineage>
</organism>
<accession>A0AAD4HZH6</accession>
<protein>
    <recommendedName>
        <fullName evidence="2">WD-like domain-containing protein</fullName>
    </recommendedName>
</protein>
<evidence type="ECO:0000259" key="2">
    <source>
        <dbReference type="Pfam" id="PF20493"/>
    </source>
</evidence>
<dbReference type="AlphaFoldDB" id="A0AAD4HZH6"/>
<keyword evidence="1" id="KW-0732">Signal</keyword>
<evidence type="ECO:0000256" key="1">
    <source>
        <dbReference type="SAM" id="SignalP"/>
    </source>
</evidence>
<comment type="caution">
    <text evidence="3">The sequence shown here is derived from an EMBL/GenBank/DDBJ whole genome shotgun (WGS) entry which is preliminary data.</text>
</comment>
<feature type="signal peptide" evidence="1">
    <location>
        <begin position="1"/>
        <end position="21"/>
    </location>
</feature>
<keyword evidence="4" id="KW-1185">Reference proteome</keyword>
<dbReference type="InterPro" id="IPR046925">
    <property type="entry name" value="WD-like_fungi"/>
</dbReference>
<proteinExistence type="predicted"/>
<feature type="domain" description="WD-like" evidence="2">
    <location>
        <begin position="70"/>
        <end position="183"/>
    </location>
</feature>
<evidence type="ECO:0000313" key="3">
    <source>
        <dbReference type="EMBL" id="KAG7290072.1"/>
    </source>
</evidence>
<dbReference type="EMBL" id="JAHCVI010000001">
    <property type="protein sequence ID" value="KAG7290072.1"/>
    <property type="molecule type" value="Genomic_DNA"/>
</dbReference>
<sequence length="185" mass="19182">MLLKTITVTALLAALHASALPSPLPATPSLAAADDASLVLTDTRFLDDGGILTIYSAHPASSSSNTTTTSDSHLARRCGSNTVHCDGKHVPAFNTCTALVDRIRTSGAVLNASPRALCLNRSGKDCCISWGSDVGAVHESDLWSAAKATLDRCVPENNSGRATDVSINGRCIAQCLSDRASGCRT</sequence>
<name>A0AAD4HZH6_9PEZI</name>
<dbReference type="Proteomes" id="UP001197093">
    <property type="component" value="Unassembled WGS sequence"/>
</dbReference>
<gene>
    <name evidence="3" type="ORF">NEMBOFW57_000064</name>
</gene>
<feature type="chain" id="PRO_5042234936" description="WD-like domain-containing protein" evidence="1">
    <location>
        <begin position="22"/>
        <end position="185"/>
    </location>
</feature>
<dbReference type="Pfam" id="PF20493">
    <property type="entry name" value="WD-like_fungi"/>
    <property type="match status" value="1"/>
</dbReference>
<reference evidence="3" key="1">
    <citation type="submission" date="2023-02" db="EMBL/GenBank/DDBJ databases">
        <authorList>
            <person name="Palmer J.M."/>
        </authorList>
    </citation>
    <scope>NUCLEOTIDE SEQUENCE</scope>
    <source>
        <strain evidence="3">FW57</strain>
    </source>
</reference>
<evidence type="ECO:0000313" key="4">
    <source>
        <dbReference type="Proteomes" id="UP001197093"/>
    </source>
</evidence>